<dbReference type="Pfam" id="PF04014">
    <property type="entry name" value="MazE_antitoxin"/>
    <property type="match status" value="1"/>
</dbReference>
<keyword evidence="1" id="KW-0238">DNA-binding</keyword>
<protein>
    <submittedName>
        <fullName evidence="3">Antitoxin VapB27</fullName>
    </submittedName>
</protein>
<sequence length="79" mass="8357">MEAVIDSGGRIVLPKQLRDALGLTPGSKVDVSAYGGGLQITPGGRTARVERDANGRLIARADTEVSDEMMFALIDSGRR</sequence>
<reference evidence="3 4" key="1">
    <citation type="journal article" date="2015" name="Genome Biol. Evol.">
        <title>Characterization of Three Mycobacterium spp. with Potential Use in Bioremediation by Genome Sequencing and Comparative Genomics.</title>
        <authorList>
            <person name="Das S."/>
            <person name="Pettersson B.M."/>
            <person name="Behra P.R."/>
            <person name="Ramesh M."/>
            <person name="Dasgupta S."/>
            <person name="Bhattacharya A."/>
            <person name="Kirsebom L.A."/>
        </authorList>
    </citation>
    <scope>NUCLEOTIDE SEQUENCE [LARGE SCALE GENOMIC DNA]</scope>
    <source>
        <strain evidence="3 4">DSM 44219</strain>
    </source>
</reference>
<dbReference type="AlphaFoldDB" id="A0A0J6WR97"/>
<gene>
    <name evidence="3" type="ORF">MCHUDSM44219_00723</name>
</gene>
<dbReference type="Gene3D" id="2.10.260.10">
    <property type="match status" value="1"/>
</dbReference>
<dbReference type="Proteomes" id="UP000036176">
    <property type="component" value="Unassembled WGS sequence"/>
</dbReference>
<dbReference type="PROSITE" id="PS51740">
    <property type="entry name" value="SPOVT_ABRB"/>
    <property type="match status" value="1"/>
</dbReference>
<name>A0A0J6WR97_MYCCU</name>
<comment type="caution">
    <text evidence="3">The sequence shown here is derived from an EMBL/GenBank/DDBJ whole genome shotgun (WGS) entry which is preliminary data.</text>
</comment>
<dbReference type="InterPro" id="IPR007159">
    <property type="entry name" value="SpoVT-AbrB_dom"/>
</dbReference>
<dbReference type="SMART" id="SM00966">
    <property type="entry name" value="SpoVT_AbrB"/>
    <property type="match status" value="1"/>
</dbReference>
<dbReference type="InterPro" id="IPR006530">
    <property type="entry name" value="YD"/>
</dbReference>
<dbReference type="NCBIfam" id="TIGR01439">
    <property type="entry name" value="lp_hng_hel_AbrB"/>
    <property type="match status" value="1"/>
</dbReference>
<dbReference type="SUPFAM" id="SSF89447">
    <property type="entry name" value="AbrB/MazE/MraZ-like"/>
    <property type="match status" value="1"/>
</dbReference>
<feature type="domain" description="SpoVT-AbrB" evidence="2">
    <location>
        <begin position="1"/>
        <end position="45"/>
    </location>
</feature>
<evidence type="ECO:0000313" key="4">
    <source>
        <dbReference type="Proteomes" id="UP000036176"/>
    </source>
</evidence>
<dbReference type="OrthoDB" id="33406at2"/>
<organism evidence="3 4">
    <name type="scientific">Mycolicibacterium chubuense</name>
    <name type="common">Mycobacterium chubuense</name>
    <dbReference type="NCBI Taxonomy" id="1800"/>
    <lineage>
        <taxon>Bacteria</taxon>
        <taxon>Bacillati</taxon>
        <taxon>Actinomycetota</taxon>
        <taxon>Actinomycetes</taxon>
        <taxon>Mycobacteriales</taxon>
        <taxon>Mycobacteriaceae</taxon>
        <taxon>Mycolicibacterium</taxon>
    </lineage>
</organism>
<accession>A0A0J6WR97</accession>
<proteinExistence type="predicted"/>
<evidence type="ECO:0000313" key="3">
    <source>
        <dbReference type="EMBL" id="KMO84272.1"/>
    </source>
</evidence>
<dbReference type="RefSeq" id="WP_048416851.1">
    <property type="nucleotide sequence ID" value="NZ_JYNX01000017.1"/>
</dbReference>
<dbReference type="EMBL" id="JYNX01000017">
    <property type="protein sequence ID" value="KMO84272.1"/>
    <property type="molecule type" value="Genomic_DNA"/>
</dbReference>
<keyword evidence="4" id="KW-1185">Reference proteome</keyword>
<dbReference type="GO" id="GO:0003677">
    <property type="term" value="F:DNA binding"/>
    <property type="evidence" value="ECO:0007669"/>
    <property type="project" value="UniProtKB-UniRule"/>
</dbReference>
<evidence type="ECO:0000256" key="1">
    <source>
        <dbReference type="PROSITE-ProRule" id="PRU01076"/>
    </source>
</evidence>
<evidence type="ECO:0000259" key="2">
    <source>
        <dbReference type="PROSITE" id="PS51740"/>
    </source>
</evidence>
<dbReference type="PATRIC" id="fig|1800.3.peg.727"/>
<dbReference type="NCBIfam" id="TIGR01643">
    <property type="entry name" value="YD_repeat_2x"/>
    <property type="match status" value="1"/>
</dbReference>
<dbReference type="InterPro" id="IPR037914">
    <property type="entry name" value="SpoVT-AbrB_sf"/>
</dbReference>